<dbReference type="EMBL" id="MH138073">
    <property type="protein sequence ID" value="AWB36126.1"/>
    <property type="molecule type" value="Genomic_DNA"/>
</dbReference>
<dbReference type="GeneID" id="36940657"/>
<dbReference type="AlphaFoldDB" id="A0A2S0U3R0"/>
<name>A0A2S0U3R0_9AGAM</name>
<geneLocation type="mitochondrion" evidence="2"/>
<sequence>MNINLILETLLLLFSILVGNGVIYSFTIFNLKKENSSENLSVITNRNSSEKDVLALTLLIGSSPLRLTSSESSSSQTLISSESSSSTLVNSSSSETNVSEEIFDNLVELDMYEEIMTQTQHSVWSHRSVTRPSDEVLSHISERTRPSDEVLSHISEGTRPSDEVLSHISEGTLPSNLDVINHATSYTSLDSRTILNSETVELWRESVRILHDFPINTPAGILQEFKLDEINILYSQDIIHFGISQTELRLIIELIPSWSLFDPTINHFILTIMSYYHL</sequence>
<keyword evidence="2" id="KW-0496">Mitochondrion</keyword>
<accession>A0A2S0U3R0</accession>
<dbReference type="RefSeq" id="YP_009487224.1">
    <property type="nucleotide sequence ID" value="NC_037774.1"/>
</dbReference>
<gene>
    <name evidence="2" type="primary">orf278</name>
</gene>
<feature type="region of interest" description="Disordered" evidence="1">
    <location>
        <begin position="66"/>
        <end position="92"/>
    </location>
</feature>
<proteinExistence type="predicted"/>
<evidence type="ECO:0000313" key="2">
    <source>
        <dbReference type="EMBL" id="AWB36126.1"/>
    </source>
</evidence>
<organism evidence="2">
    <name type="scientific">Russula abietina</name>
    <dbReference type="NCBI Taxonomy" id="482377"/>
    <lineage>
        <taxon>Eukaryota</taxon>
        <taxon>Fungi</taxon>
        <taxon>Dikarya</taxon>
        <taxon>Basidiomycota</taxon>
        <taxon>Agaricomycotina</taxon>
        <taxon>Agaricomycetes</taxon>
        <taxon>Russulales</taxon>
        <taxon>Russulaceae</taxon>
        <taxon>Russula</taxon>
    </lineage>
</organism>
<reference evidence="2" key="1">
    <citation type="journal article" date="2018" name="Int. J. Biol. Macromol.">
        <title>Characterization and comparative mitogenomic analysis of six newly sequenced mitochondrial genomes from ectomycorrhizal fungi (Russula) and phylogenetic analysis of the Agaricomycetes.</title>
        <authorList>
            <person name="Li Q."/>
            <person name="Wang Q."/>
            <person name="Chen C."/>
            <person name="Jin X."/>
            <person name="Chen Z."/>
            <person name="Xiong C."/>
            <person name="Li P."/>
            <person name="Zhao J."/>
            <person name="Huang W."/>
        </authorList>
    </citation>
    <scope>NUCLEOTIDE SEQUENCE</scope>
</reference>
<protein>
    <submittedName>
        <fullName evidence="2">Uncharacterized protein</fullName>
    </submittedName>
</protein>
<evidence type="ECO:0000256" key="1">
    <source>
        <dbReference type="SAM" id="MobiDB-lite"/>
    </source>
</evidence>